<evidence type="ECO:0000313" key="1">
    <source>
        <dbReference type="EMBL" id="JAE34001.1"/>
    </source>
</evidence>
<dbReference type="EMBL" id="GBRH01163895">
    <property type="protein sequence ID" value="JAE34001.1"/>
    <property type="molecule type" value="Transcribed_RNA"/>
</dbReference>
<proteinExistence type="predicted"/>
<sequence>MNYSHIVQLLAHPHTTRGEISHKLMPVHLLNTSNNCTVLYSQNSFIYAYSSLCCLHFTFIHTAPHENPLHTTIQIDCTKNKKHFMPKEGGKWDCSTSSEA</sequence>
<dbReference type="AlphaFoldDB" id="A0A0A9HGM2"/>
<accession>A0A0A9HGM2</accession>
<reference evidence="1" key="1">
    <citation type="submission" date="2014-09" db="EMBL/GenBank/DDBJ databases">
        <authorList>
            <person name="Magalhaes I.L.F."/>
            <person name="Oliveira U."/>
            <person name="Santos F.R."/>
            <person name="Vidigal T.H.D.A."/>
            <person name="Brescovit A.D."/>
            <person name="Santos A.J."/>
        </authorList>
    </citation>
    <scope>NUCLEOTIDE SEQUENCE</scope>
    <source>
        <tissue evidence="1">Shoot tissue taken approximately 20 cm above the soil surface</tissue>
    </source>
</reference>
<protein>
    <submittedName>
        <fullName evidence="1">Uncharacterized protein</fullName>
    </submittedName>
</protein>
<reference evidence="1" key="2">
    <citation type="journal article" date="2015" name="Data Brief">
        <title>Shoot transcriptome of the giant reed, Arundo donax.</title>
        <authorList>
            <person name="Barrero R.A."/>
            <person name="Guerrero F.D."/>
            <person name="Moolhuijzen P."/>
            <person name="Goolsby J.A."/>
            <person name="Tidwell J."/>
            <person name="Bellgard S.E."/>
            <person name="Bellgard M.I."/>
        </authorList>
    </citation>
    <scope>NUCLEOTIDE SEQUENCE</scope>
    <source>
        <tissue evidence="1">Shoot tissue taken approximately 20 cm above the soil surface</tissue>
    </source>
</reference>
<organism evidence="1">
    <name type="scientific">Arundo donax</name>
    <name type="common">Giant reed</name>
    <name type="synonym">Donax arundinaceus</name>
    <dbReference type="NCBI Taxonomy" id="35708"/>
    <lineage>
        <taxon>Eukaryota</taxon>
        <taxon>Viridiplantae</taxon>
        <taxon>Streptophyta</taxon>
        <taxon>Embryophyta</taxon>
        <taxon>Tracheophyta</taxon>
        <taxon>Spermatophyta</taxon>
        <taxon>Magnoliopsida</taxon>
        <taxon>Liliopsida</taxon>
        <taxon>Poales</taxon>
        <taxon>Poaceae</taxon>
        <taxon>PACMAD clade</taxon>
        <taxon>Arundinoideae</taxon>
        <taxon>Arundineae</taxon>
        <taxon>Arundo</taxon>
    </lineage>
</organism>
<name>A0A0A9HGM2_ARUDO</name>